<comment type="caution">
    <text evidence="1">The sequence shown here is derived from an EMBL/GenBank/DDBJ whole genome shotgun (WGS) entry which is preliminary data.</text>
</comment>
<evidence type="ECO:0000313" key="1">
    <source>
        <dbReference type="EMBL" id="MET3591981.1"/>
    </source>
</evidence>
<gene>
    <name evidence="1" type="ORF">ABID26_001365</name>
</gene>
<sequence length="31" mass="3387">MAAEGSSRTSLAQDTKLSFVAFYPGTAEMYR</sequence>
<protein>
    <submittedName>
        <fullName evidence="1">Uncharacterized protein</fullName>
    </submittedName>
</protein>
<dbReference type="Proteomes" id="UP001549036">
    <property type="component" value="Unassembled WGS sequence"/>
</dbReference>
<keyword evidence="2" id="KW-1185">Reference proteome</keyword>
<dbReference type="EMBL" id="JBEPLM010000002">
    <property type="protein sequence ID" value="MET3591981.1"/>
    <property type="molecule type" value="Genomic_DNA"/>
</dbReference>
<evidence type="ECO:0000313" key="2">
    <source>
        <dbReference type="Proteomes" id="UP001549036"/>
    </source>
</evidence>
<accession>A0ABV2HN30</accession>
<name>A0ABV2HN30_9HYPH</name>
<proteinExistence type="predicted"/>
<reference evidence="1 2" key="1">
    <citation type="submission" date="2024-06" db="EMBL/GenBank/DDBJ databases">
        <title>Genomic Encyclopedia of Type Strains, Phase IV (KMG-IV): sequencing the most valuable type-strain genomes for metagenomic binning, comparative biology and taxonomic classification.</title>
        <authorList>
            <person name="Goeker M."/>
        </authorList>
    </citation>
    <scope>NUCLEOTIDE SEQUENCE [LARGE SCALE GENOMIC DNA]</scope>
    <source>
        <strain evidence="1 2">DSM 29846</strain>
    </source>
</reference>
<organism evidence="1 2">
    <name type="scientific">Mesorhizobium shonense</name>
    <dbReference type="NCBI Taxonomy" id="1209948"/>
    <lineage>
        <taxon>Bacteria</taxon>
        <taxon>Pseudomonadati</taxon>
        <taxon>Pseudomonadota</taxon>
        <taxon>Alphaproteobacteria</taxon>
        <taxon>Hyphomicrobiales</taxon>
        <taxon>Phyllobacteriaceae</taxon>
        <taxon>Mesorhizobium</taxon>
    </lineage>
</organism>